<dbReference type="Proteomes" id="UP000297527">
    <property type="component" value="Unassembled WGS sequence"/>
</dbReference>
<dbReference type="OrthoDB" id="5340195at2759"/>
<comment type="caution">
    <text evidence="1">The sequence shown here is derived from an EMBL/GenBank/DDBJ whole genome shotgun (WGS) entry which is preliminary data.</text>
</comment>
<proteinExistence type="predicted"/>
<reference evidence="1 2" key="1">
    <citation type="submission" date="2017-12" db="EMBL/GenBank/DDBJ databases">
        <title>Comparative genomics of Botrytis spp.</title>
        <authorList>
            <person name="Valero-Jimenez C.A."/>
            <person name="Tapia P."/>
            <person name="Veloso J."/>
            <person name="Silva-Moreno E."/>
            <person name="Staats M."/>
            <person name="Valdes J.H."/>
            <person name="Van Kan J.A.L."/>
        </authorList>
    </citation>
    <scope>NUCLEOTIDE SEQUENCE [LARGE SCALE GENOMIC DNA]</scope>
    <source>
        <strain evidence="1 2">MUCL11595</strain>
    </source>
</reference>
<organism evidence="1 2">
    <name type="scientific">Botryotinia convoluta</name>
    <dbReference type="NCBI Taxonomy" id="54673"/>
    <lineage>
        <taxon>Eukaryota</taxon>
        <taxon>Fungi</taxon>
        <taxon>Dikarya</taxon>
        <taxon>Ascomycota</taxon>
        <taxon>Pezizomycotina</taxon>
        <taxon>Leotiomycetes</taxon>
        <taxon>Helotiales</taxon>
        <taxon>Sclerotiniaceae</taxon>
        <taxon>Botryotinia</taxon>
    </lineage>
</organism>
<accession>A0A4Z1IM86</accession>
<keyword evidence="2" id="KW-1185">Reference proteome</keyword>
<protein>
    <submittedName>
        <fullName evidence="1">Uncharacterized protein</fullName>
    </submittedName>
</protein>
<dbReference type="EMBL" id="PQXN01000025">
    <property type="protein sequence ID" value="TGO61684.1"/>
    <property type="molecule type" value="Genomic_DNA"/>
</dbReference>
<evidence type="ECO:0000313" key="2">
    <source>
        <dbReference type="Proteomes" id="UP000297527"/>
    </source>
</evidence>
<sequence length="184" mass="20579">MSFAPTATLSVVAKNVSVEVPILVLNSSGTSWNRDGDSTFDQSNPSNRIAWQSAYISDIVPLPQPVSSPNWSYEVNFFGPSFKCRPANSMEQADFKRVTRALEIQDASFTANQMDYKHWNIITRPSHLHNDSLANSSDSDFDYMVGNSTSRRLLFYSVWATPTLKNTPIPRRCRLLALKTPATA</sequence>
<name>A0A4Z1IM86_9HELO</name>
<dbReference type="AlphaFoldDB" id="A0A4Z1IM86"/>
<evidence type="ECO:0000313" key="1">
    <source>
        <dbReference type="EMBL" id="TGO61684.1"/>
    </source>
</evidence>
<gene>
    <name evidence="1" type="ORF">BCON_0025g00110</name>
</gene>